<keyword evidence="1" id="KW-0732">Signal</keyword>
<dbReference type="Gene3D" id="1.20.1260.10">
    <property type="match status" value="1"/>
</dbReference>
<keyword evidence="4" id="KW-1185">Reference proteome</keyword>
<dbReference type="PROSITE" id="PS51257">
    <property type="entry name" value="PROKAR_LIPOPROTEIN"/>
    <property type="match status" value="1"/>
</dbReference>
<dbReference type="STRING" id="623281.SAMN05421747_101534"/>
<feature type="chain" id="PRO_5011446700" evidence="1">
    <location>
        <begin position="19"/>
        <end position="204"/>
    </location>
</feature>
<evidence type="ECO:0000313" key="4">
    <source>
        <dbReference type="Proteomes" id="UP000199577"/>
    </source>
</evidence>
<dbReference type="Pfam" id="PF13628">
    <property type="entry name" value="DUF4142"/>
    <property type="match status" value="1"/>
</dbReference>
<protein>
    <submittedName>
        <fullName evidence="3">Putative membrane protein</fullName>
    </submittedName>
</protein>
<evidence type="ECO:0000259" key="2">
    <source>
        <dbReference type="Pfam" id="PF13628"/>
    </source>
</evidence>
<dbReference type="RefSeq" id="WP_090970745.1">
    <property type="nucleotide sequence ID" value="NZ_FOLL01000001.1"/>
</dbReference>
<dbReference type="InterPro" id="IPR025419">
    <property type="entry name" value="DUF4142"/>
</dbReference>
<reference evidence="4" key="1">
    <citation type="submission" date="2016-10" db="EMBL/GenBank/DDBJ databases">
        <authorList>
            <person name="Varghese N."/>
            <person name="Submissions S."/>
        </authorList>
    </citation>
    <scope>NUCLEOTIDE SEQUENCE [LARGE SCALE GENOMIC DNA]</scope>
    <source>
        <strain evidence="4">DSM 22900</strain>
    </source>
</reference>
<name>A0A1I1EKV6_9SPHI</name>
<dbReference type="InterPro" id="IPR012347">
    <property type="entry name" value="Ferritin-like"/>
</dbReference>
<proteinExistence type="predicted"/>
<feature type="domain" description="DUF4142" evidence="2">
    <location>
        <begin position="47"/>
        <end position="182"/>
    </location>
</feature>
<evidence type="ECO:0000313" key="3">
    <source>
        <dbReference type="EMBL" id="SFB85543.1"/>
    </source>
</evidence>
<dbReference type="PANTHER" id="PTHR38593">
    <property type="entry name" value="BLR2558 PROTEIN"/>
    <property type="match status" value="1"/>
</dbReference>
<evidence type="ECO:0000256" key="1">
    <source>
        <dbReference type="SAM" id="SignalP"/>
    </source>
</evidence>
<gene>
    <name evidence="3" type="ORF">SAMN05421747_101534</name>
</gene>
<dbReference type="AlphaFoldDB" id="A0A1I1EKV6"/>
<sequence>MKTANFFIGLMAVMFVFACNMDNRRTADDSVDQAMDVNDTTAMVEDDDAEFAVKAADAGLAEIELGKLAMEKASDQRVKDFAQRMVTDHQKANDELMTIATRHNITLPPVVSEEHTDKQRKLRERSGRDFDREYIDIMVRDHDKVVSLFEDAASDARNADLKAFASKTLPTLKDHHEKARALRESLGGGRTGTDTTMVDHRVMP</sequence>
<dbReference type="OrthoDB" id="883203at2"/>
<dbReference type="EMBL" id="FOLL01000001">
    <property type="protein sequence ID" value="SFB85543.1"/>
    <property type="molecule type" value="Genomic_DNA"/>
</dbReference>
<dbReference type="PANTHER" id="PTHR38593:SF1">
    <property type="entry name" value="BLR2558 PROTEIN"/>
    <property type="match status" value="1"/>
</dbReference>
<accession>A0A1I1EKV6</accession>
<feature type="signal peptide" evidence="1">
    <location>
        <begin position="1"/>
        <end position="18"/>
    </location>
</feature>
<dbReference type="Proteomes" id="UP000199577">
    <property type="component" value="Unassembled WGS sequence"/>
</dbReference>
<organism evidence="3 4">
    <name type="scientific">Parapedobacter composti</name>
    <dbReference type="NCBI Taxonomy" id="623281"/>
    <lineage>
        <taxon>Bacteria</taxon>
        <taxon>Pseudomonadati</taxon>
        <taxon>Bacteroidota</taxon>
        <taxon>Sphingobacteriia</taxon>
        <taxon>Sphingobacteriales</taxon>
        <taxon>Sphingobacteriaceae</taxon>
        <taxon>Parapedobacter</taxon>
    </lineage>
</organism>